<protein>
    <submittedName>
        <fullName evidence="1">Phenylacetate--CoA ligase family protein</fullName>
    </submittedName>
</protein>
<accession>A0A7Y2H3F6</accession>
<dbReference type="PANTHER" id="PTHR36932">
    <property type="entry name" value="CAPSULAR POLYSACCHARIDE BIOSYNTHESIS PROTEIN"/>
    <property type="match status" value="1"/>
</dbReference>
<dbReference type="InterPro" id="IPR053158">
    <property type="entry name" value="CapK_Type1_Caps_Biosynth"/>
</dbReference>
<reference evidence="1 2" key="1">
    <citation type="submission" date="2020-03" db="EMBL/GenBank/DDBJ databases">
        <title>Metabolic flexibility allows generalist bacteria to become dominant in a frequently disturbed ecosystem.</title>
        <authorList>
            <person name="Chen Y.-J."/>
            <person name="Leung P.M."/>
            <person name="Bay S.K."/>
            <person name="Hugenholtz P."/>
            <person name="Kessler A.J."/>
            <person name="Shelley G."/>
            <person name="Waite D.W."/>
            <person name="Cook P.L."/>
            <person name="Greening C."/>
        </authorList>
    </citation>
    <scope>NUCLEOTIDE SEQUENCE [LARGE SCALE GENOMIC DNA]</scope>
    <source>
        <strain evidence="1">SS_bin_28</strain>
    </source>
</reference>
<dbReference type="InterPro" id="IPR042099">
    <property type="entry name" value="ANL_N_sf"/>
</dbReference>
<gene>
    <name evidence="1" type="ORF">HKN21_14950</name>
</gene>
<dbReference type="PANTHER" id="PTHR36932:SF1">
    <property type="entry name" value="CAPSULAR POLYSACCHARIDE BIOSYNTHESIS PROTEIN"/>
    <property type="match status" value="1"/>
</dbReference>
<dbReference type="AlphaFoldDB" id="A0A7Y2H3F6"/>
<dbReference type="SUPFAM" id="SSF56801">
    <property type="entry name" value="Acetyl-CoA synthetase-like"/>
    <property type="match status" value="1"/>
</dbReference>
<comment type="caution">
    <text evidence="1">The sequence shown here is derived from an EMBL/GenBank/DDBJ whole genome shotgun (WGS) entry which is preliminary data.</text>
</comment>
<organism evidence="1 2">
    <name type="scientific">Eiseniibacteriota bacterium</name>
    <dbReference type="NCBI Taxonomy" id="2212470"/>
    <lineage>
        <taxon>Bacteria</taxon>
        <taxon>Candidatus Eiseniibacteriota</taxon>
    </lineage>
</organism>
<name>A0A7Y2H3F6_UNCEI</name>
<sequence>MSPRSRIVNDLIFPLDAIRSGEWAKIRYLKEFEKTQYASLEELSEIRLTRLKALLEHAYQECPFYTEAFDRHKVSPKDLNSLEDLARFPRVTKQDIQANKEAMVAKNWPEEDLVADLTGGSTGTPLSFYYSRDRKYSRAAATIRHNRWAGWDVPDRAAILWGAASDIPPKPPLKSRLRQLFLDQHLLLNAGHLTEERMASFHEKIKDFRPKVFLAYANVMTLFAKFLKAQGGEVYRPESIITSAEVLEEKDRKLIEEVFGCPVFNRYGCREVSVIASECDRHTGLHVMAEGIFVEVLGAKEGESGTQGPLLITDLMNHAMPLIRYRIGDVGEWESGTCDCGRALPRLKKLAGRVTDFLLGMDGRLVSGAALTIAVVAKRPSLGQIQIIQDKKGWLHFNINPGDGFDFDSDTAYLREAAEHHLGKGMQSEFAVVSEIPRTKSGKFLFSKSSLVLDQF</sequence>
<evidence type="ECO:0000313" key="1">
    <source>
        <dbReference type="EMBL" id="NNF08059.1"/>
    </source>
</evidence>
<keyword evidence="1" id="KW-0436">Ligase</keyword>
<proteinExistence type="predicted"/>
<dbReference type="EMBL" id="JABDJR010000604">
    <property type="protein sequence ID" value="NNF08059.1"/>
    <property type="molecule type" value="Genomic_DNA"/>
</dbReference>
<dbReference type="GO" id="GO:0016874">
    <property type="term" value="F:ligase activity"/>
    <property type="evidence" value="ECO:0007669"/>
    <property type="project" value="UniProtKB-KW"/>
</dbReference>
<evidence type="ECO:0000313" key="2">
    <source>
        <dbReference type="Proteomes" id="UP000547674"/>
    </source>
</evidence>
<dbReference type="Proteomes" id="UP000547674">
    <property type="component" value="Unassembled WGS sequence"/>
</dbReference>
<dbReference type="Gene3D" id="3.40.50.12780">
    <property type="entry name" value="N-terminal domain of ligase-like"/>
    <property type="match status" value="1"/>
</dbReference>